<feature type="transmembrane region" description="Helical" evidence="4">
    <location>
        <begin position="34"/>
        <end position="54"/>
    </location>
</feature>
<dbReference type="GO" id="GO:0003677">
    <property type="term" value="F:DNA binding"/>
    <property type="evidence" value="ECO:0007669"/>
    <property type="project" value="UniProtKB-KW"/>
</dbReference>
<evidence type="ECO:0000259" key="5">
    <source>
        <dbReference type="PROSITE" id="PS50043"/>
    </source>
</evidence>
<dbReference type="InterPro" id="IPR000792">
    <property type="entry name" value="Tscrpt_reg_LuxR_C"/>
</dbReference>
<dbReference type="Gene3D" id="1.10.10.10">
    <property type="entry name" value="Winged helix-like DNA-binding domain superfamily/Winged helix DNA-binding domain"/>
    <property type="match status" value="1"/>
</dbReference>
<evidence type="ECO:0000256" key="2">
    <source>
        <dbReference type="ARBA" id="ARBA00023125"/>
    </source>
</evidence>
<keyword evidence="4" id="KW-0472">Membrane</keyword>
<gene>
    <name evidence="6" type="ORF">RsY01_1837</name>
</gene>
<keyword evidence="4" id="KW-0812">Transmembrane</keyword>
<proteinExistence type="predicted"/>
<sequence length="329" mass="37945">MDILLIIYNIGLFILFTVVATLGIITYLQKKRPFFLTITFLFVFLIINNILIYLTEQIPWFSDGFDQIFMTTPSPKTILLVAHSVFLVLILDAALQAKIQTWQYLLVIAQTTVLLFVPMLPNNAFKVWIFYFTSEIVRIILATYGLYVLKNMNQEEYEKNASHIDIQISNSDLFRKLLIITIIMTVVIIIEDTIVIFFHDSYALDQVHMTNRSISEDLLAIIYASIAIGYLTKDLIQPVFAGNVLDDACPAESLSIAKQRKFAHTYSMTSREIEVLMLLLENKSNLEISSELFISMGTVKSHIHNIFMKLDVTRRREVQNLYSEYRVDL</sequence>
<dbReference type="PRINTS" id="PR00038">
    <property type="entry name" value="HTHLUXR"/>
</dbReference>
<evidence type="ECO:0000256" key="1">
    <source>
        <dbReference type="ARBA" id="ARBA00023015"/>
    </source>
</evidence>
<evidence type="ECO:0000256" key="3">
    <source>
        <dbReference type="ARBA" id="ARBA00023163"/>
    </source>
</evidence>
<dbReference type="AlphaFoldDB" id="A0A224XE94"/>
<dbReference type="RefSeq" id="WP_094785243.1">
    <property type="nucleotide sequence ID" value="NZ_BEDT01000005.1"/>
</dbReference>
<dbReference type="CDD" id="cd06170">
    <property type="entry name" value="LuxR_C_like"/>
    <property type="match status" value="1"/>
</dbReference>
<keyword evidence="4" id="KW-1133">Transmembrane helix</keyword>
<keyword evidence="2" id="KW-0238">DNA-binding</keyword>
<name>A0A224XE94_9LACT</name>
<feature type="transmembrane region" description="Helical" evidence="4">
    <location>
        <begin position="102"/>
        <end position="121"/>
    </location>
</feature>
<dbReference type="InterPro" id="IPR036388">
    <property type="entry name" value="WH-like_DNA-bd_sf"/>
</dbReference>
<feature type="transmembrane region" description="Helical" evidence="4">
    <location>
        <begin position="127"/>
        <end position="149"/>
    </location>
</feature>
<feature type="transmembrane region" description="Helical" evidence="4">
    <location>
        <begin position="74"/>
        <end position="95"/>
    </location>
</feature>
<evidence type="ECO:0000313" key="7">
    <source>
        <dbReference type="Proteomes" id="UP000218689"/>
    </source>
</evidence>
<protein>
    <recommendedName>
        <fullName evidence="5">HTH luxR-type domain-containing protein</fullName>
    </recommendedName>
</protein>
<dbReference type="GO" id="GO:0006355">
    <property type="term" value="P:regulation of DNA-templated transcription"/>
    <property type="evidence" value="ECO:0007669"/>
    <property type="project" value="InterPro"/>
</dbReference>
<reference evidence="7" key="1">
    <citation type="submission" date="2017-08" db="EMBL/GenBank/DDBJ databases">
        <title>Draft genome sequence of Lactococcus sp. strain Rs-Y01, isolated from the gut of the lower termite Reticulitermes speratus.</title>
        <authorList>
            <person name="Ohkuma M."/>
            <person name="Yuki M."/>
        </authorList>
    </citation>
    <scope>NUCLEOTIDE SEQUENCE [LARGE SCALE GENOMIC DNA]</scope>
    <source>
        <strain evidence="7">Rs-Y01</strain>
    </source>
</reference>
<dbReference type="SMART" id="SM00421">
    <property type="entry name" value="HTH_LUXR"/>
    <property type="match status" value="1"/>
</dbReference>
<feature type="domain" description="HTH luxR-type" evidence="5">
    <location>
        <begin position="261"/>
        <end position="326"/>
    </location>
</feature>
<keyword evidence="1" id="KW-0805">Transcription regulation</keyword>
<dbReference type="OrthoDB" id="9780153at2"/>
<dbReference type="PROSITE" id="PS50043">
    <property type="entry name" value="HTH_LUXR_2"/>
    <property type="match status" value="1"/>
</dbReference>
<dbReference type="InterPro" id="IPR016032">
    <property type="entry name" value="Sig_transdc_resp-reg_C-effctor"/>
</dbReference>
<keyword evidence="3" id="KW-0804">Transcription</keyword>
<evidence type="ECO:0000256" key="4">
    <source>
        <dbReference type="SAM" id="Phobius"/>
    </source>
</evidence>
<feature type="transmembrane region" description="Helical" evidence="4">
    <location>
        <begin position="218"/>
        <end position="236"/>
    </location>
</feature>
<dbReference type="SUPFAM" id="SSF46894">
    <property type="entry name" value="C-terminal effector domain of the bipartite response regulators"/>
    <property type="match status" value="1"/>
</dbReference>
<dbReference type="EMBL" id="BEDT01000005">
    <property type="protein sequence ID" value="GAX48222.1"/>
    <property type="molecule type" value="Genomic_DNA"/>
</dbReference>
<dbReference type="PANTHER" id="PTHR44688:SF25">
    <property type="entry name" value="HTH LUXR-TYPE DOMAIN-CONTAINING PROTEIN"/>
    <property type="match status" value="1"/>
</dbReference>
<dbReference type="PANTHER" id="PTHR44688">
    <property type="entry name" value="DNA-BINDING TRANSCRIPTIONAL ACTIVATOR DEVR_DOSR"/>
    <property type="match status" value="1"/>
</dbReference>
<keyword evidence="7" id="KW-1185">Reference proteome</keyword>
<organism evidence="6 7">
    <name type="scientific">Pseudolactococcus reticulitermitis</name>
    <dbReference type="NCBI Taxonomy" id="2025039"/>
    <lineage>
        <taxon>Bacteria</taxon>
        <taxon>Bacillati</taxon>
        <taxon>Bacillota</taxon>
        <taxon>Bacilli</taxon>
        <taxon>Lactobacillales</taxon>
        <taxon>Streptococcaceae</taxon>
        <taxon>Pseudolactococcus</taxon>
    </lineage>
</organism>
<accession>A0A224XE94</accession>
<evidence type="ECO:0000313" key="6">
    <source>
        <dbReference type="EMBL" id="GAX48222.1"/>
    </source>
</evidence>
<feature type="transmembrane region" description="Helical" evidence="4">
    <location>
        <begin position="177"/>
        <end position="198"/>
    </location>
</feature>
<dbReference type="Proteomes" id="UP000218689">
    <property type="component" value="Unassembled WGS sequence"/>
</dbReference>
<dbReference type="Pfam" id="PF00196">
    <property type="entry name" value="GerE"/>
    <property type="match status" value="1"/>
</dbReference>
<feature type="transmembrane region" description="Helical" evidence="4">
    <location>
        <begin position="6"/>
        <end position="27"/>
    </location>
</feature>
<comment type="caution">
    <text evidence="6">The sequence shown here is derived from an EMBL/GenBank/DDBJ whole genome shotgun (WGS) entry which is preliminary data.</text>
</comment>